<comment type="caution">
    <text evidence="2">The sequence shown here is derived from an EMBL/GenBank/DDBJ whole genome shotgun (WGS) entry which is preliminary data.</text>
</comment>
<dbReference type="PANTHER" id="PTHR11439">
    <property type="entry name" value="GAG-POL-RELATED RETROTRANSPOSON"/>
    <property type="match status" value="1"/>
</dbReference>
<dbReference type="InterPro" id="IPR013103">
    <property type="entry name" value="RVT_2"/>
</dbReference>
<feature type="non-terminal residue" evidence="2">
    <location>
        <position position="1"/>
    </location>
</feature>
<reference evidence="2" key="1">
    <citation type="submission" date="2022-06" db="EMBL/GenBank/DDBJ databases">
        <title>Genome Sequence of Candolleomyces eurysporus.</title>
        <authorList>
            <person name="Buettner E."/>
        </authorList>
    </citation>
    <scope>NUCLEOTIDE SEQUENCE</scope>
    <source>
        <strain evidence="2">VTCC 930004</strain>
    </source>
</reference>
<feature type="domain" description="Reverse transcriptase Ty1/copia-type" evidence="1">
    <location>
        <begin position="1"/>
        <end position="117"/>
    </location>
</feature>
<evidence type="ECO:0000313" key="3">
    <source>
        <dbReference type="Proteomes" id="UP001140091"/>
    </source>
</evidence>
<dbReference type="PANTHER" id="PTHR11439:SF483">
    <property type="entry name" value="PEPTIDE SYNTHASE GLIP-LIKE, PUTATIVE (AFU_ORTHOLOGUE AFUA_3G12920)-RELATED"/>
    <property type="match status" value="1"/>
</dbReference>
<gene>
    <name evidence="2" type="ORF">H1R20_g10715</name>
</gene>
<evidence type="ECO:0000313" key="2">
    <source>
        <dbReference type="EMBL" id="KAJ2926388.1"/>
    </source>
</evidence>
<dbReference type="CDD" id="cd09272">
    <property type="entry name" value="RNase_HI_RT_Ty1"/>
    <property type="match status" value="1"/>
</dbReference>
<proteinExistence type="predicted"/>
<organism evidence="2 3">
    <name type="scientific">Candolleomyces eurysporus</name>
    <dbReference type="NCBI Taxonomy" id="2828524"/>
    <lineage>
        <taxon>Eukaryota</taxon>
        <taxon>Fungi</taxon>
        <taxon>Dikarya</taxon>
        <taxon>Basidiomycota</taxon>
        <taxon>Agaricomycotina</taxon>
        <taxon>Agaricomycetes</taxon>
        <taxon>Agaricomycetidae</taxon>
        <taxon>Agaricales</taxon>
        <taxon>Agaricineae</taxon>
        <taxon>Psathyrellaceae</taxon>
        <taxon>Candolleomyces</taxon>
    </lineage>
</organism>
<dbReference type="Pfam" id="PF07727">
    <property type="entry name" value="RVT_2"/>
    <property type="match status" value="1"/>
</dbReference>
<name>A0A9W8J8X6_9AGAR</name>
<accession>A0A9W8J8X6</accession>
<sequence>MRLVLALAGMQEHHLCSVDISNPFTNGDLEEEIYMLQPEGFHEDGPNIKQAARQWNKKLHSVLTELGYQKLESDHSIYLYVKGELRMTVPVYISNITLACKDLVLIDRAVEELSNPFPSASTSSTCSSAMACRTCNPVTTPLVPGIKLSKSMGPQNSEEVKYMCSVPYLSAIGTLQYLCTMTWPDIAKAGTQDHKLTYTEGEDGLAFTTYCDASHGNCIDTGRSTGAYITCMAGRAIGWSSKLQTVVALSSTKAEYMAAVEAGKEILCMRNILS</sequence>
<evidence type="ECO:0000259" key="1">
    <source>
        <dbReference type="Pfam" id="PF07727"/>
    </source>
</evidence>
<keyword evidence="3" id="KW-1185">Reference proteome</keyword>
<dbReference type="EMBL" id="JANBPK010001063">
    <property type="protein sequence ID" value="KAJ2926388.1"/>
    <property type="molecule type" value="Genomic_DNA"/>
</dbReference>
<dbReference type="AlphaFoldDB" id="A0A9W8J8X6"/>
<dbReference type="OrthoDB" id="3344688at2759"/>
<dbReference type="Proteomes" id="UP001140091">
    <property type="component" value="Unassembled WGS sequence"/>
</dbReference>
<protein>
    <recommendedName>
        <fullName evidence="1">Reverse transcriptase Ty1/copia-type domain-containing protein</fullName>
    </recommendedName>
</protein>